<reference evidence="8" key="1">
    <citation type="submission" date="2022-10" db="EMBL/GenBank/DDBJ databases">
        <title>Genome assembly of Pristionchus species.</title>
        <authorList>
            <person name="Yoshida K."/>
            <person name="Sommer R.J."/>
        </authorList>
    </citation>
    <scope>NUCLEOTIDE SEQUENCE [LARGE SCALE GENOMIC DNA]</scope>
    <source>
        <strain evidence="8">RS5460</strain>
    </source>
</reference>
<feature type="region of interest" description="Disordered" evidence="5">
    <location>
        <begin position="326"/>
        <end position="352"/>
    </location>
</feature>
<dbReference type="PANTHER" id="PTHR23423">
    <property type="entry name" value="ORGANIC SOLUTE TRANSPORTER-RELATED"/>
    <property type="match status" value="1"/>
</dbReference>
<name>A0AAN4ZAX3_9BILA</name>
<feature type="transmembrane region" description="Helical" evidence="6">
    <location>
        <begin position="39"/>
        <end position="66"/>
    </location>
</feature>
<keyword evidence="2 6" id="KW-0812">Transmembrane</keyword>
<evidence type="ECO:0000256" key="3">
    <source>
        <dbReference type="ARBA" id="ARBA00022989"/>
    </source>
</evidence>
<feature type="compositionally biased region" description="Basic and acidic residues" evidence="5">
    <location>
        <begin position="341"/>
        <end position="352"/>
    </location>
</feature>
<feature type="transmembrane region" description="Helical" evidence="6">
    <location>
        <begin position="78"/>
        <end position="98"/>
    </location>
</feature>
<comment type="caution">
    <text evidence="7">The sequence shown here is derived from an EMBL/GenBank/DDBJ whole genome shotgun (WGS) entry which is preliminary data.</text>
</comment>
<dbReference type="SMART" id="SM01417">
    <property type="entry name" value="Solute_trans_a"/>
    <property type="match status" value="1"/>
</dbReference>
<organism evidence="7 8">
    <name type="scientific">Pristionchus mayeri</name>
    <dbReference type="NCBI Taxonomy" id="1317129"/>
    <lineage>
        <taxon>Eukaryota</taxon>
        <taxon>Metazoa</taxon>
        <taxon>Ecdysozoa</taxon>
        <taxon>Nematoda</taxon>
        <taxon>Chromadorea</taxon>
        <taxon>Rhabditida</taxon>
        <taxon>Rhabditina</taxon>
        <taxon>Diplogasteromorpha</taxon>
        <taxon>Diplogasteroidea</taxon>
        <taxon>Neodiplogasteridae</taxon>
        <taxon>Pristionchus</taxon>
    </lineage>
</organism>
<feature type="non-terminal residue" evidence="7">
    <location>
        <position position="1"/>
    </location>
</feature>
<sequence length="352" mass="41057">FQSFLFRMDLVSTILNKNTSNLHLQPIDSTRWIERMDHFYVAFLLLSCLFTTLVVTLSLLHLYHVLRFISNERIQADLYYLVFMFPVTALCGVIGMFIPRAAKSLSNGPFRYQMLCLFVTISLLFNIFGGRKELSEHLRATETQINFRVPPLCCFSCLPSIEATERNVRRVEWMVFQSPLLRLILETANVVVFLELNHRQHLWFLFSQLLGLISMCVAFYGCYVLVPTTSDEVRKYRFVHIFRAVDVAQCLYTIQKFCFDFAATIDIIRGDELLSPSAKAQFWTSFMLTWEMLFMSCLLTYLLRPSKTQLFDKYHLRNGSQAIVTYSNPNNNNNGEEPKEEEIKHFDSLTAR</sequence>
<evidence type="ECO:0000256" key="2">
    <source>
        <dbReference type="ARBA" id="ARBA00022692"/>
    </source>
</evidence>
<evidence type="ECO:0000313" key="8">
    <source>
        <dbReference type="Proteomes" id="UP001328107"/>
    </source>
</evidence>
<keyword evidence="8" id="KW-1185">Reference proteome</keyword>
<dbReference type="GO" id="GO:0016020">
    <property type="term" value="C:membrane"/>
    <property type="evidence" value="ECO:0007669"/>
    <property type="project" value="UniProtKB-SubCell"/>
</dbReference>
<evidence type="ECO:0008006" key="9">
    <source>
        <dbReference type="Google" id="ProtNLM"/>
    </source>
</evidence>
<evidence type="ECO:0000313" key="7">
    <source>
        <dbReference type="EMBL" id="GMR36609.1"/>
    </source>
</evidence>
<gene>
    <name evidence="7" type="ORF">PMAYCL1PPCAC_06804</name>
</gene>
<evidence type="ECO:0000256" key="1">
    <source>
        <dbReference type="ARBA" id="ARBA00004141"/>
    </source>
</evidence>
<feature type="transmembrane region" description="Helical" evidence="6">
    <location>
        <begin position="202"/>
        <end position="226"/>
    </location>
</feature>
<dbReference type="AlphaFoldDB" id="A0AAN4ZAX3"/>
<dbReference type="Pfam" id="PF03619">
    <property type="entry name" value="Solute_trans_a"/>
    <property type="match status" value="1"/>
</dbReference>
<keyword evidence="4 6" id="KW-0472">Membrane</keyword>
<keyword evidence="3 6" id="KW-1133">Transmembrane helix</keyword>
<comment type="subcellular location">
    <subcellularLocation>
        <location evidence="1">Membrane</location>
        <topology evidence="1">Multi-pass membrane protein</topology>
    </subcellularLocation>
</comment>
<feature type="transmembrane region" description="Helical" evidence="6">
    <location>
        <begin position="282"/>
        <end position="303"/>
    </location>
</feature>
<dbReference type="Proteomes" id="UP001328107">
    <property type="component" value="Unassembled WGS sequence"/>
</dbReference>
<accession>A0AAN4ZAX3</accession>
<feature type="transmembrane region" description="Helical" evidence="6">
    <location>
        <begin position="110"/>
        <end position="129"/>
    </location>
</feature>
<evidence type="ECO:0000256" key="4">
    <source>
        <dbReference type="ARBA" id="ARBA00023136"/>
    </source>
</evidence>
<protein>
    <recommendedName>
        <fullName evidence="9">Organic solute transporter alpha-like protein 1</fullName>
    </recommendedName>
</protein>
<evidence type="ECO:0000256" key="5">
    <source>
        <dbReference type="SAM" id="MobiDB-lite"/>
    </source>
</evidence>
<proteinExistence type="predicted"/>
<evidence type="ECO:0000256" key="6">
    <source>
        <dbReference type="SAM" id="Phobius"/>
    </source>
</evidence>
<dbReference type="InterPro" id="IPR005178">
    <property type="entry name" value="Ostalpha/TMEM184C"/>
</dbReference>
<dbReference type="EMBL" id="BTRK01000002">
    <property type="protein sequence ID" value="GMR36609.1"/>
    <property type="molecule type" value="Genomic_DNA"/>
</dbReference>